<dbReference type="Gene3D" id="2.60.120.260">
    <property type="entry name" value="Galactose-binding domain-like"/>
    <property type="match status" value="1"/>
</dbReference>
<dbReference type="Proteomes" id="UP001066276">
    <property type="component" value="Chromosome 2_2"/>
</dbReference>
<protein>
    <recommendedName>
        <fullName evidence="3">Laminin N-terminal domain-containing protein</fullName>
    </recommendedName>
</protein>
<accession>A0AAV7UQN1</accession>
<sequence length="128" mass="13191">MAGRATVGMGPPCQEDQPLLWKEVGRSRIRTASCARRPVLLSGALLLFGLQMGLDGASAQTVPGAAVAGSSGFSLHPPHFNLAQGARIWATATCGEEEGAGGAPRRDLYCKLVGGPVLPTSGHTIQVE</sequence>
<keyword evidence="2" id="KW-0424">Laminin EGF-like domain</keyword>
<dbReference type="EMBL" id="JANPWB010000004">
    <property type="protein sequence ID" value="KAJ1191173.1"/>
    <property type="molecule type" value="Genomic_DNA"/>
</dbReference>
<organism evidence="4 5">
    <name type="scientific">Pleurodeles waltl</name>
    <name type="common">Iberian ribbed newt</name>
    <dbReference type="NCBI Taxonomy" id="8319"/>
    <lineage>
        <taxon>Eukaryota</taxon>
        <taxon>Metazoa</taxon>
        <taxon>Chordata</taxon>
        <taxon>Craniata</taxon>
        <taxon>Vertebrata</taxon>
        <taxon>Euteleostomi</taxon>
        <taxon>Amphibia</taxon>
        <taxon>Batrachia</taxon>
        <taxon>Caudata</taxon>
        <taxon>Salamandroidea</taxon>
        <taxon>Salamandridae</taxon>
        <taxon>Pleurodelinae</taxon>
        <taxon>Pleurodeles</taxon>
    </lineage>
</organism>
<dbReference type="InterPro" id="IPR008211">
    <property type="entry name" value="Laminin_N"/>
</dbReference>
<evidence type="ECO:0000259" key="3">
    <source>
        <dbReference type="PROSITE" id="PS51117"/>
    </source>
</evidence>
<dbReference type="PROSITE" id="PS51117">
    <property type="entry name" value="LAMININ_NTER"/>
    <property type="match status" value="1"/>
</dbReference>
<proteinExistence type="predicted"/>
<evidence type="ECO:0000256" key="2">
    <source>
        <dbReference type="ARBA" id="ARBA00023292"/>
    </source>
</evidence>
<keyword evidence="1" id="KW-1015">Disulfide bond</keyword>
<feature type="domain" description="Laminin N-terminal" evidence="3">
    <location>
        <begin position="71"/>
        <end position="128"/>
    </location>
</feature>
<dbReference type="AlphaFoldDB" id="A0AAV7UQN1"/>
<comment type="caution">
    <text evidence="4">The sequence shown here is derived from an EMBL/GenBank/DDBJ whole genome shotgun (WGS) entry which is preliminary data.</text>
</comment>
<keyword evidence="5" id="KW-1185">Reference proteome</keyword>
<gene>
    <name evidence="4" type="ORF">NDU88_000489</name>
</gene>
<evidence type="ECO:0000256" key="1">
    <source>
        <dbReference type="ARBA" id="ARBA00023157"/>
    </source>
</evidence>
<evidence type="ECO:0000313" key="5">
    <source>
        <dbReference type="Proteomes" id="UP001066276"/>
    </source>
</evidence>
<reference evidence="4" key="1">
    <citation type="journal article" date="2022" name="bioRxiv">
        <title>Sequencing and chromosome-scale assembly of the giantPleurodeles waltlgenome.</title>
        <authorList>
            <person name="Brown T."/>
            <person name="Elewa A."/>
            <person name="Iarovenko S."/>
            <person name="Subramanian E."/>
            <person name="Araus A.J."/>
            <person name="Petzold A."/>
            <person name="Susuki M."/>
            <person name="Suzuki K.-i.T."/>
            <person name="Hayashi T."/>
            <person name="Toyoda A."/>
            <person name="Oliveira C."/>
            <person name="Osipova E."/>
            <person name="Leigh N.D."/>
            <person name="Simon A."/>
            <person name="Yun M.H."/>
        </authorList>
    </citation>
    <scope>NUCLEOTIDE SEQUENCE</scope>
    <source>
        <strain evidence="4">20211129_DDA</strain>
        <tissue evidence="4">Liver</tissue>
    </source>
</reference>
<name>A0AAV7UQN1_PLEWA</name>
<evidence type="ECO:0000313" key="4">
    <source>
        <dbReference type="EMBL" id="KAJ1191173.1"/>
    </source>
</evidence>